<dbReference type="PANTHER" id="PTHR23084">
    <property type="entry name" value="PHOSPHATIDYLINOSITOL-4-PHOSPHATE 5-KINASE RELATED"/>
    <property type="match status" value="1"/>
</dbReference>
<dbReference type="EMBL" id="CAXDID020000115">
    <property type="protein sequence ID" value="CAL6030281.1"/>
    <property type="molecule type" value="Genomic_DNA"/>
</dbReference>
<evidence type="ECO:0000313" key="3">
    <source>
        <dbReference type="EMBL" id="CAL6030281.1"/>
    </source>
</evidence>
<reference evidence="3 4" key="2">
    <citation type="submission" date="2024-07" db="EMBL/GenBank/DDBJ databases">
        <authorList>
            <person name="Akdeniz Z."/>
        </authorList>
    </citation>
    <scope>NUCLEOTIDE SEQUENCE [LARGE SCALE GENOMIC DNA]</scope>
</reference>
<reference evidence="2" key="1">
    <citation type="submission" date="2023-06" db="EMBL/GenBank/DDBJ databases">
        <authorList>
            <person name="Kurt Z."/>
        </authorList>
    </citation>
    <scope>NUCLEOTIDE SEQUENCE</scope>
</reference>
<dbReference type="AlphaFoldDB" id="A0AA86Q2N3"/>
<dbReference type="Gene3D" id="2.20.110.10">
    <property type="entry name" value="Histone H3 K4-specific methyltransferase SET7/9 N-terminal domain"/>
    <property type="match status" value="3"/>
</dbReference>
<comment type="caution">
    <text evidence="2">The sequence shown here is derived from an EMBL/GenBank/DDBJ whole genome shotgun (WGS) entry which is preliminary data.</text>
</comment>
<accession>A0AA86Q2N3</accession>
<dbReference type="SUPFAM" id="SSF82185">
    <property type="entry name" value="Histone H3 K4-specific methyltransferase SET7/9 N-terminal domain"/>
    <property type="match status" value="2"/>
</dbReference>
<dbReference type="InterPro" id="IPR003409">
    <property type="entry name" value="MORN"/>
</dbReference>
<name>A0AA86Q2N3_9EUKA</name>
<keyword evidence="4" id="KW-1185">Reference proteome</keyword>
<evidence type="ECO:0000313" key="4">
    <source>
        <dbReference type="Proteomes" id="UP001642409"/>
    </source>
</evidence>
<sequence>MKQYKQQQILSNNKSIIISGFGVHVTDTGSKYEGQFSKGKQHGYGTMTYEDGTRYTGNWFKGKYSGKGKYYGLSNYFYDGEWLFNKMNGFGTLITQKGDKYVGNFVKGLFNGKGNMTYKTGIIYTGDWKDGMPHGFGTQTMLDGSKVQAIFKNGSLDGDVSIVCNGERTTCTFTNNKVSGEVVSYYTTGVIIKRYWENNSMSGKIKLIFTDKSEIEGEVDSFNVVNGVKTEPNGTKTYVNFSLENDEFNVELNKQ</sequence>
<dbReference type="EMBL" id="CATOUU010000822">
    <property type="protein sequence ID" value="CAI9951045.1"/>
    <property type="molecule type" value="Genomic_DNA"/>
</dbReference>
<evidence type="ECO:0000256" key="1">
    <source>
        <dbReference type="ARBA" id="ARBA00022737"/>
    </source>
</evidence>
<dbReference type="Proteomes" id="UP001642409">
    <property type="component" value="Unassembled WGS sequence"/>
</dbReference>
<organism evidence="2">
    <name type="scientific">Hexamita inflata</name>
    <dbReference type="NCBI Taxonomy" id="28002"/>
    <lineage>
        <taxon>Eukaryota</taxon>
        <taxon>Metamonada</taxon>
        <taxon>Diplomonadida</taxon>
        <taxon>Hexamitidae</taxon>
        <taxon>Hexamitinae</taxon>
        <taxon>Hexamita</taxon>
    </lineage>
</organism>
<proteinExistence type="predicted"/>
<dbReference type="PANTHER" id="PTHR23084:SF263">
    <property type="entry name" value="MORN REPEAT-CONTAINING PROTEIN 1"/>
    <property type="match status" value="1"/>
</dbReference>
<dbReference type="SMART" id="SM00698">
    <property type="entry name" value="MORN"/>
    <property type="match status" value="5"/>
</dbReference>
<protein>
    <submittedName>
        <fullName evidence="2">Morn motif-containing protein</fullName>
    </submittedName>
    <submittedName>
        <fullName evidence="3">Morn_motif-containing protein</fullName>
    </submittedName>
</protein>
<dbReference type="Pfam" id="PF02493">
    <property type="entry name" value="MORN"/>
    <property type="match status" value="5"/>
</dbReference>
<evidence type="ECO:0000313" key="2">
    <source>
        <dbReference type="EMBL" id="CAI9951045.1"/>
    </source>
</evidence>
<keyword evidence="1" id="KW-0677">Repeat</keyword>
<gene>
    <name evidence="3" type="ORF">HINF_LOCUS33158</name>
    <name evidence="2" type="ORF">HINF_LOCUS38690</name>
</gene>